<organism evidence="1 2">
    <name type="scientific">Streptomyces indiaensis</name>
    <dbReference type="NCBI Taxonomy" id="284033"/>
    <lineage>
        <taxon>Bacteria</taxon>
        <taxon>Bacillati</taxon>
        <taxon>Actinomycetota</taxon>
        <taxon>Actinomycetes</taxon>
        <taxon>Kitasatosporales</taxon>
        <taxon>Streptomycetaceae</taxon>
        <taxon>Streptomyces</taxon>
    </lineage>
</organism>
<protein>
    <submittedName>
        <fullName evidence="1">Uncharacterized protein</fullName>
    </submittedName>
</protein>
<name>A0ABN3DH61_9ACTN</name>
<keyword evidence="2" id="KW-1185">Reference proteome</keyword>
<sequence length="73" mass="7797">MPAPEAAARTTMRTVAVDAYVRPHIGAGGEHECVVRADGDLVVVRPLKPEAFGARFAAHLRPQAALLDLGRPR</sequence>
<accession>A0ABN3DH61</accession>
<comment type="caution">
    <text evidence="1">The sequence shown here is derived from an EMBL/GenBank/DDBJ whole genome shotgun (WGS) entry which is preliminary data.</text>
</comment>
<dbReference type="EMBL" id="BAAART010000055">
    <property type="protein sequence ID" value="GAA2230879.1"/>
    <property type="molecule type" value="Genomic_DNA"/>
</dbReference>
<evidence type="ECO:0000313" key="1">
    <source>
        <dbReference type="EMBL" id="GAA2230879.1"/>
    </source>
</evidence>
<gene>
    <name evidence="1" type="ORF">GCM10010104_25740</name>
</gene>
<evidence type="ECO:0000313" key="2">
    <source>
        <dbReference type="Proteomes" id="UP001501474"/>
    </source>
</evidence>
<proteinExistence type="predicted"/>
<dbReference type="Proteomes" id="UP001501474">
    <property type="component" value="Unassembled WGS sequence"/>
</dbReference>
<reference evidence="1 2" key="1">
    <citation type="journal article" date="2019" name="Int. J. Syst. Evol. Microbiol.">
        <title>The Global Catalogue of Microorganisms (GCM) 10K type strain sequencing project: providing services to taxonomists for standard genome sequencing and annotation.</title>
        <authorList>
            <consortium name="The Broad Institute Genomics Platform"/>
            <consortium name="The Broad Institute Genome Sequencing Center for Infectious Disease"/>
            <person name="Wu L."/>
            <person name="Ma J."/>
        </authorList>
    </citation>
    <scope>NUCLEOTIDE SEQUENCE [LARGE SCALE GENOMIC DNA]</scope>
    <source>
        <strain evidence="1 2">JCM 3053</strain>
    </source>
</reference>